<sequence length="427" mass="46328">MPERWKAVLAALLLAASGFAAAAPTEISFYFPIAVGGPMAKRIGALVGDFEKEHPDIRVRPIYTGTYKDSIQKALTAHRKGAPPDVAVLFAVDIYTLVDADAVVPFDELATTAADKAWLQGFQPALMANSRAAGRTYGVPFQRSTILLYWNKKLFRQAGLDPERPPASWREMTDYAKQLTRRNAAGGTTQWGLQIPSSGFPYWLFQGLVAANGAELMNATGTETYFDQPAAVAALQYWVDLARVSHVHPPGIVEWGTTPANFLAGKAAMVWTTSGNLQDLKDKAGFPFGAAMLPAAKRRGSPTGGGNFYIFRKSAPAQQQAAFRFVKWMVAPERTARWAIDSGYIAVSRAAWETPAMRKHVAAFPAAAVARDQLAHAVAELSTHENQRVTQALNAGLAAALTGAKTPQQALQDAQQEAMRILLPYQR</sequence>
<proteinExistence type="inferred from homology"/>
<dbReference type="GO" id="GO:0042597">
    <property type="term" value="C:periplasmic space"/>
    <property type="evidence" value="ECO:0007669"/>
    <property type="project" value="UniProtKB-SubCell"/>
</dbReference>
<dbReference type="AlphaFoldDB" id="A0A562ZVK8"/>
<dbReference type="OrthoDB" id="4393730at2"/>
<dbReference type="PANTHER" id="PTHR43649:SF30">
    <property type="entry name" value="ABC TRANSPORTER SUBSTRATE-BINDING PROTEIN"/>
    <property type="match status" value="1"/>
</dbReference>
<reference evidence="4 5" key="1">
    <citation type="submission" date="2019-07" db="EMBL/GenBank/DDBJ databases">
        <title>Caenimonas sedimenti sp. nov., isolated from activated sludge.</title>
        <authorList>
            <person name="Xu J."/>
        </authorList>
    </citation>
    <scope>NUCLEOTIDE SEQUENCE [LARGE SCALE GENOMIC DNA]</scope>
    <source>
        <strain evidence="4 5">HX-9-20</strain>
    </source>
</reference>
<accession>A0A562ZVK8</accession>
<dbReference type="PANTHER" id="PTHR43649">
    <property type="entry name" value="ARABINOSE-BINDING PROTEIN-RELATED"/>
    <property type="match status" value="1"/>
</dbReference>
<dbReference type="SUPFAM" id="SSF53850">
    <property type="entry name" value="Periplasmic binding protein-like II"/>
    <property type="match status" value="1"/>
</dbReference>
<dbReference type="Gene3D" id="3.40.190.10">
    <property type="entry name" value="Periplasmic binding protein-like II"/>
    <property type="match status" value="2"/>
</dbReference>
<dbReference type="Proteomes" id="UP000318199">
    <property type="component" value="Unassembled WGS sequence"/>
</dbReference>
<gene>
    <name evidence="4" type="ORF">FN976_05770</name>
</gene>
<dbReference type="Pfam" id="PF13416">
    <property type="entry name" value="SBP_bac_8"/>
    <property type="match status" value="1"/>
</dbReference>
<organism evidence="4 5">
    <name type="scientific">Caenimonas sedimenti</name>
    <dbReference type="NCBI Taxonomy" id="2596921"/>
    <lineage>
        <taxon>Bacteria</taxon>
        <taxon>Pseudomonadati</taxon>
        <taxon>Pseudomonadota</taxon>
        <taxon>Betaproteobacteria</taxon>
        <taxon>Burkholderiales</taxon>
        <taxon>Comamonadaceae</taxon>
        <taxon>Caenimonas</taxon>
    </lineage>
</organism>
<dbReference type="CDD" id="cd14748">
    <property type="entry name" value="PBP2_UgpB"/>
    <property type="match status" value="1"/>
</dbReference>
<comment type="similarity">
    <text evidence="2">Belongs to the bacterial solute-binding protein 1 family.</text>
</comment>
<dbReference type="EMBL" id="VOBQ01000004">
    <property type="protein sequence ID" value="TWO72214.1"/>
    <property type="molecule type" value="Genomic_DNA"/>
</dbReference>
<keyword evidence="3" id="KW-0732">Signal</keyword>
<dbReference type="InterPro" id="IPR050490">
    <property type="entry name" value="Bact_solute-bd_prot1"/>
</dbReference>
<dbReference type="InterPro" id="IPR006059">
    <property type="entry name" value="SBP"/>
</dbReference>
<feature type="signal peptide" evidence="3">
    <location>
        <begin position="1"/>
        <end position="22"/>
    </location>
</feature>
<evidence type="ECO:0000256" key="2">
    <source>
        <dbReference type="ARBA" id="ARBA00008520"/>
    </source>
</evidence>
<feature type="chain" id="PRO_5021934291" evidence="3">
    <location>
        <begin position="23"/>
        <end position="427"/>
    </location>
</feature>
<name>A0A562ZVK8_9BURK</name>
<keyword evidence="5" id="KW-1185">Reference proteome</keyword>
<comment type="subcellular location">
    <subcellularLocation>
        <location evidence="1">Periplasm</location>
    </subcellularLocation>
</comment>
<evidence type="ECO:0000256" key="1">
    <source>
        <dbReference type="ARBA" id="ARBA00004418"/>
    </source>
</evidence>
<evidence type="ECO:0000313" key="5">
    <source>
        <dbReference type="Proteomes" id="UP000318199"/>
    </source>
</evidence>
<protein>
    <submittedName>
        <fullName evidence="4">ABC transporter substrate-binding protein</fullName>
    </submittedName>
</protein>
<comment type="caution">
    <text evidence="4">The sequence shown here is derived from an EMBL/GenBank/DDBJ whole genome shotgun (WGS) entry which is preliminary data.</text>
</comment>
<evidence type="ECO:0000256" key="3">
    <source>
        <dbReference type="SAM" id="SignalP"/>
    </source>
</evidence>
<evidence type="ECO:0000313" key="4">
    <source>
        <dbReference type="EMBL" id="TWO72214.1"/>
    </source>
</evidence>
<dbReference type="RefSeq" id="WP_145891909.1">
    <property type="nucleotide sequence ID" value="NZ_VOBQ01000004.1"/>
</dbReference>